<gene>
    <name evidence="2" type="ORF">K432DRAFT_208880</name>
</gene>
<evidence type="ECO:0000256" key="1">
    <source>
        <dbReference type="SAM" id="Phobius"/>
    </source>
</evidence>
<sequence length="147" mass="16352">MEILDLCSLFFERWHNCISVSVFPSLLFVFIPRSILFLLLLLCLSSAVASSSSSASFLLTCPQTSCQHLLRIYGNTESFPNDDDESCITTTTRNDEIPISIQDAVDGGGPLLCTAPVERTKAEHEFLFSSVRRPDDKKIQQLYTLAA</sequence>
<keyword evidence="1" id="KW-1133">Transmembrane helix</keyword>
<keyword evidence="1" id="KW-0472">Membrane</keyword>
<dbReference type="EMBL" id="KV744877">
    <property type="protein sequence ID" value="OCK82834.1"/>
    <property type="molecule type" value="Genomic_DNA"/>
</dbReference>
<evidence type="ECO:0000313" key="2">
    <source>
        <dbReference type="EMBL" id="OCK82834.1"/>
    </source>
</evidence>
<accession>A0A8E2JI48</accession>
<protein>
    <submittedName>
        <fullName evidence="2">Uncharacterized protein</fullName>
    </submittedName>
</protein>
<keyword evidence="3" id="KW-1185">Reference proteome</keyword>
<evidence type="ECO:0000313" key="3">
    <source>
        <dbReference type="Proteomes" id="UP000250266"/>
    </source>
</evidence>
<organism evidence="2 3">
    <name type="scientific">Lepidopterella palustris CBS 459.81</name>
    <dbReference type="NCBI Taxonomy" id="1314670"/>
    <lineage>
        <taxon>Eukaryota</taxon>
        <taxon>Fungi</taxon>
        <taxon>Dikarya</taxon>
        <taxon>Ascomycota</taxon>
        <taxon>Pezizomycotina</taxon>
        <taxon>Dothideomycetes</taxon>
        <taxon>Pleosporomycetidae</taxon>
        <taxon>Mytilinidiales</taxon>
        <taxon>Argynnaceae</taxon>
        <taxon>Lepidopterella</taxon>
    </lineage>
</organism>
<reference evidence="2 3" key="1">
    <citation type="journal article" date="2016" name="Nat. Commun.">
        <title>Ectomycorrhizal ecology is imprinted in the genome of the dominant symbiotic fungus Cenococcum geophilum.</title>
        <authorList>
            <consortium name="DOE Joint Genome Institute"/>
            <person name="Peter M."/>
            <person name="Kohler A."/>
            <person name="Ohm R.A."/>
            <person name="Kuo A."/>
            <person name="Krutzmann J."/>
            <person name="Morin E."/>
            <person name="Arend M."/>
            <person name="Barry K.W."/>
            <person name="Binder M."/>
            <person name="Choi C."/>
            <person name="Clum A."/>
            <person name="Copeland A."/>
            <person name="Grisel N."/>
            <person name="Haridas S."/>
            <person name="Kipfer T."/>
            <person name="LaButti K."/>
            <person name="Lindquist E."/>
            <person name="Lipzen A."/>
            <person name="Maire R."/>
            <person name="Meier B."/>
            <person name="Mihaltcheva S."/>
            <person name="Molinier V."/>
            <person name="Murat C."/>
            <person name="Poggeler S."/>
            <person name="Quandt C.A."/>
            <person name="Sperisen C."/>
            <person name="Tritt A."/>
            <person name="Tisserant E."/>
            <person name="Crous P.W."/>
            <person name="Henrissat B."/>
            <person name="Nehls U."/>
            <person name="Egli S."/>
            <person name="Spatafora J.W."/>
            <person name="Grigoriev I.V."/>
            <person name="Martin F.M."/>
        </authorList>
    </citation>
    <scope>NUCLEOTIDE SEQUENCE [LARGE SCALE GENOMIC DNA]</scope>
    <source>
        <strain evidence="2 3">CBS 459.81</strain>
    </source>
</reference>
<keyword evidence="1" id="KW-0812">Transmembrane</keyword>
<dbReference type="Proteomes" id="UP000250266">
    <property type="component" value="Unassembled WGS sequence"/>
</dbReference>
<name>A0A8E2JI48_9PEZI</name>
<feature type="transmembrane region" description="Helical" evidence="1">
    <location>
        <begin position="20"/>
        <end position="44"/>
    </location>
</feature>
<proteinExistence type="predicted"/>
<dbReference type="AlphaFoldDB" id="A0A8E2JI48"/>